<evidence type="ECO:0000313" key="1">
    <source>
        <dbReference type="EMBL" id="CAG9532269.1"/>
    </source>
</evidence>
<proteinExistence type="predicted"/>
<accession>A0A8J2PY72</accession>
<protein>
    <submittedName>
        <fullName evidence="1">Uncharacterized protein</fullName>
    </submittedName>
</protein>
<gene>
    <name evidence="1" type="ORF">CJOHNSTONI_LOCUS2595</name>
</gene>
<sequence length="97" mass="11237">LFDPIIFWANYFPNRVHGTPVLTRGKIILNNLFRAAHLMALQHSHLLNLRYDRDEPLSAMVRVDSMENKKIPFVLRLEPHIIVQSPEPITPWTKAVG</sequence>
<reference evidence="1" key="1">
    <citation type="submission" date="2021-09" db="EMBL/GenBank/DDBJ databases">
        <authorList>
            <consortium name="Pathogen Informatics"/>
        </authorList>
    </citation>
    <scope>NUCLEOTIDE SEQUENCE</scope>
</reference>
<dbReference type="Proteomes" id="UP000746747">
    <property type="component" value="Unassembled WGS sequence"/>
</dbReference>
<name>A0A8J2PY72_9BILA</name>
<dbReference type="EMBL" id="CAKAEH010000926">
    <property type="protein sequence ID" value="CAG9532269.1"/>
    <property type="molecule type" value="Genomic_DNA"/>
</dbReference>
<feature type="non-terminal residue" evidence="1">
    <location>
        <position position="1"/>
    </location>
</feature>
<comment type="caution">
    <text evidence="1">The sequence shown here is derived from an EMBL/GenBank/DDBJ whole genome shotgun (WGS) entry which is preliminary data.</text>
</comment>
<dbReference type="AlphaFoldDB" id="A0A8J2PY72"/>
<keyword evidence="2" id="KW-1185">Reference proteome</keyword>
<evidence type="ECO:0000313" key="2">
    <source>
        <dbReference type="Proteomes" id="UP000746747"/>
    </source>
</evidence>
<organism evidence="1 2">
    <name type="scientific">Cercopithifilaria johnstoni</name>
    <dbReference type="NCBI Taxonomy" id="2874296"/>
    <lineage>
        <taxon>Eukaryota</taxon>
        <taxon>Metazoa</taxon>
        <taxon>Ecdysozoa</taxon>
        <taxon>Nematoda</taxon>
        <taxon>Chromadorea</taxon>
        <taxon>Rhabditida</taxon>
        <taxon>Spirurina</taxon>
        <taxon>Spiruromorpha</taxon>
        <taxon>Filarioidea</taxon>
        <taxon>Onchocercidae</taxon>
        <taxon>Cercopithifilaria</taxon>
    </lineage>
</organism>